<evidence type="ECO:0000256" key="2">
    <source>
        <dbReference type="ARBA" id="ARBA00008204"/>
    </source>
</evidence>
<keyword evidence="11" id="KW-0249">Electron transport</keyword>
<dbReference type="InterPro" id="IPR055266">
    <property type="entry name" value="D1/D2"/>
</dbReference>
<evidence type="ECO:0000256" key="13">
    <source>
        <dbReference type="ARBA" id="ARBA00022990"/>
    </source>
</evidence>
<dbReference type="Gene3D" id="1.20.85.10">
    <property type="entry name" value="Photosystem II protein D1-like"/>
    <property type="match status" value="1"/>
</dbReference>
<accession>A0AAV0GWF8</accession>
<keyword evidence="5" id="KW-0602">Photosynthesis</keyword>
<keyword evidence="3" id="KW-0813">Transport</keyword>
<evidence type="ECO:0000256" key="5">
    <source>
        <dbReference type="ARBA" id="ARBA00022531"/>
    </source>
</evidence>
<feature type="transmembrane region" description="Helical" evidence="20">
    <location>
        <begin position="16"/>
        <end position="38"/>
    </location>
</feature>
<keyword evidence="10" id="KW-0460">Magnesium</keyword>
<keyword evidence="15" id="KW-0560">Oxidoreductase</keyword>
<keyword evidence="13" id="KW-0007">Acetylation</keyword>
<evidence type="ECO:0000256" key="17">
    <source>
        <dbReference type="ARBA" id="ARBA00023078"/>
    </source>
</evidence>
<sequence>MLRQFELARSVQLRPYNAIAFSGPIAVFVSVFLIYPLGQSGWFFVPSFG</sequence>
<keyword evidence="16" id="KW-0408">Iron</keyword>
<dbReference type="GO" id="GO:0009535">
    <property type="term" value="C:chloroplast thylakoid membrane"/>
    <property type="evidence" value="ECO:0007669"/>
    <property type="project" value="TreeGrafter"/>
</dbReference>
<proteinExistence type="inferred from homology"/>
<reference evidence="21" key="1">
    <citation type="submission" date="2022-08" db="EMBL/GenBank/DDBJ databases">
        <authorList>
            <person name="Gutierrez-Valencia J."/>
        </authorList>
    </citation>
    <scope>NUCLEOTIDE SEQUENCE</scope>
</reference>
<evidence type="ECO:0000256" key="19">
    <source>
        <dbReference type="ARBA" id="ARBA00023276"/>
    </source>
</evidence>
<keyword evidence="14" id="KW-0157">Chromophore</keyword>
<evidence type="ECO:0000256" key="3">
    <source>
        <dbReference type="ARBA" id="ARBA00022448"/>
    </source>
</evidence>
<evidence type="ECO:0000256" key="8">
    <source>
        <dbReference type="ARBA" id="ARBA00022692"/>
    </source>
</evidence>
<dbReference type="InterPro" id="IPR036854">
    <property type="entry name" value="Photo_II_D1/D2_sf"/>
</dbReference>
<keyword evidence="12 20" id="KW-1133">Transmembrane helix</keyword>
<comment type="caution">
    <text evidence="21">The sequence shown here is derived from an EMBL/GenBank/DDBJ whole genome shotgun (WGS) entry which is preliminary data.</text>
</comment>
<protein>
    <recommendedName>
        <fullName evidence="23">Sugar ABC transporter permease</fullName>
    </recommendedName>
</protein>
<evidence type="ECO:0008006" key="23">
    <source>
        <dbReference type="Google" id="ProtNLM"/>
    </source>
</evidence>
<dbReference type="GO" id="GO:0009772">
    <property type="term" value="P:photosynthetic electron transport in photosystem II"/>
    <property type="evidence" value="ECO:0007669"/>
    <property type="project" value="InterPro"/>
</dbReference>
<keyword evidence="18 20" id="KW-0472">Membrane</keyword>
<evidence type="ECO:0000256" key="16">
    <source>
        <dbReference type="ARBA" id="ARBA00023004"/>
    </source>
</evidence>
<evidence type="ECO:0000313" key="21">
    <source>
        <dbReference type="EMBL" id="CAI0377382.1"/>
    </source>
</evidence>
<dbReference type="GO" id="GO:0016168">
    <property type="term" value="F:chlorophyll binding"/>
    <property type="evidence" value="ECO:0007669"/>
    <property type="project" value="UniProtKB-KW"/>
</dbReference>
<evidence type="ECO:0000256" key="12">
    <source>
        <dbReference type="ARBA" id="ARBA00022989"/>
    </source>
</evidence>
<dbReference type="Proteomes" id="UP001154282">
    <property type="component" value="Unassembled WGS sequence"/>
</dbReference>
<keyword evidence="8 20" id="KW-0812">Transmembrane</keyword>
<gene>
    <name evidence="21" type="ORF">LITE_LOCUS1430</name>
</gene>
<evidence type="ECO:0000256" key="1">
    <source>
        <dbReference type="ARBA" id="ARBA00004141"/>
    </source>
</evidence>
<dbReference type="AlphaFoldDB" id="A0AAV0GWF8"/>
<keyword evidence="19" id="KW-0604">Photosystem II</keyword>
<keyword evidence="9" id="KW-0479">Metal-binding</keyword>
<comment type="similarity">
    <text evidence="2">Belongs to the reaction center PufL/M/PsbA/D family.</text>
</comment>
<dbReference type="GO" id="GO:0016491">
    <property type="term" value="F:oxidoreductase activity"/>
    <property type="evidence" value="ECO:0007669"/>
    <property type="project" value="UniProtKB-KW"/>
</dbReference>
<evidence type="ECO:0000256" key="20">
    <source>
        <dbReference type="SAM" id="Phobius"/>
    </source>
</evidence>
<dbReference type="GO" id="GO:0009523">
    <property type="term" value="C:photosystem II"/>
    <property type="evidence" value="ECO:0007669"/>
    <property type="project" value="UniProtKB-KW"/>
</dbReference>
<dbReference type="EMBL" id="CAMGYJ010000002">
    <property type="protein sequence ID" value="CAI0377382.1"/>
    <property type="molecule type" value="Genomic_DNA"/>
</dbReference>
<evidence type="ECO:0000256" key="10">
    <source>
        <dbReference type="ARBA" id="ARBA00022842"/>
    </source>
</evidence>
<dbReference type="PANTHER" id="PTHR33149">
    <property type="entry name" value="PHOTOSYSTEM II PROTEIN D1"/>
    <property type="match status" value="1"/>
</dbReference>
<keyword evidence="7" id="KW-0934">Plastid</keyword>
<evidence type="ECO:0000313" key="22">
    <source>
        <dbReference type="Proteomes" id="UP001154282"/>
    </source>
</evidence>
<evidence type="ECO:0000256" key="4">
    <source>
        <dbReference type="ARBA" id="ARBA00022494"/>
    </source>
</evidence>
<keyword evidence="22" id="KW-1185">Reference proteome</keyword>
<comment type="subcellular location">
    <subcellularLocation>
        <location evidence="1">Membrane</location>
        <topology evidence="1">Multi-pass membrane protein</topology>
    </subcellularLocation>
</comment>
<dbReference type="PANTHER" id="PTHR33149:SF12">
    <property type="entry name" value="PHOTOSYSTEM II D2 PROTEIN"/>
    <property type="match status" value="1"/>
</dbReference>
<dbReference type="Pfam" id="PF00124">
    <property type="entry name" value="Photo_RC"/>
    <property type="match status" value="1"/>
</dbReference>
<name>A0AAV0GWF8_9ROSI</name>
<evidence type="ECO:0000256" key="6">
    <source>
        <dbReference type="ARBA" id="ARBA00022553"/>
    </source>
</evidence>
<evidence type="ECO:0000256" key="14">
    <source>
        <dbReference type="ARBA" id="ARBA00022991"/>
    </source>
</evidence>
<evidence type="ECO:0000256" key="7">
    <source>
        <dbReference type="ARBA" id="ARBA00022640"/>
    </source>
</evidence>
<dbReference type="SUPFAM" id="SSF81483">
    <property type="entry name" value="Bacterial photosystem II reaction centre, L and M subunits"/>
    <property type="match status" value="1"/>
</dbReference>
<evidence type="ECO:0000256" key="9">
    <source>
        <dbReference type="ARBA" id="ARBA00022723"/>
    </source>
</evidence>
<evidence type="ECO:0000256" key="18">
    <source>
        <dbReference type="ARBA" id="ARBA00023136"/>
    </source>
</evidence>
<keyword evidence="17" id="KW-0793">Thylakoid</keyword>
<evidence type="ECO:0000256" key="15">
    <source>
        <dbReference type="ARBA" id="ARBA00023002"/>
    </source>
</evidence>
<evidence type="ECO:0000256" key="11">
    <source>
        <dbReference type="ARBA" id="ARBA00022982"/>
    </source>
</evidence>
<dbReference type="GO" id="GO:0046872">
    <property type="term" value="F:metal ion binding"/>
    <property type="evidence" value="ECO:0007669"/>
    <property type="project" value="UniProtKB-KW"/>
</dbReference>
<organism evidence="21 22">
    <name type="scientific">Linum tenue</name>
    <dbReference type="NCBI Taxonomy" id="586396"/>
    <lineage>
        <taxon>Eukaryota</taxon>
        <taxon>Viridiplantae</taxon>
        <taxon>Streptophyta</taxon>
        <taxon>Embryophyta</taxon>
        <taxon>Tracheophyta</taxon>
        <taxon>Spermatophyta</taxon>
        <taxon>Magnoliopsida</taxon>
        <taxon>eudicotyledons</taxon>
        <taxon>Gunneridae</taxon>
        <taxon>Pentapetalae</taxon>
        <taxon>rosids</taxon>
        <taxon>fabids</taxon>
        <taxon>Malpighiales</taxon>
        <taxon>Linaceae</taxon>
        <taxon>Linum</taxon>
    </lineage>
</organism>
<dbReference type="InterPro" id="IPR000484">
    <property type="entry name" value="Photo_RC_L/M"/>
</dbReference>
<keyword evidence="4" id="KW-0148">Chlorophyll</keyword>
<keyword evidence="6" id="KW-0597">Phosphoprotein</keyword>